<evidence type="ECO:0000256" key="8">
    <source>
        <dbReference type="ARBA" id="ARBA00023170"/>
    </source>
</evidence>
<keyword evidence="7 10" id="KW-0472">Membrane</keyword>
<evidence type="ECO:0000256" key="1">
    <source>
        <dbReference type="ARBA" id="ARBA00004167"/>
    </source>
</evidence>
<keyword evidence="14" id="KW-1185">Reference proteome</keyword>
<dbReference type="SUPFAM" id="SSF52058">
    <property type="entry name" value="L domain-like"/>
    <property type="match status" value="1"/>
</dbReference>
<dbReference type="FunFam" id="3.80.10.10:FF:000041">
    <property type="entry name" value="LRR receptor-like serine/threonine-protein kinase ERECTA"/>
    <property type="match status" value="1"/>
</dbReference>
<accession>A0A835HP89</accession>
<evidence type="ECO:0000256" key="5">
    <source>
        <dbReference type="ARBA" id="ARBA00022737"/>
    </source>
</evidence>
<keyword evidence="9" id="KW-0325">Glycoprotein</keyword>
<evidence type="ECO:0000259" key="12">
    <source>
        <dbReference type="PROSITE" id="PS50011"/>
    </source>
</evidence>
<comment type="subcellular location">
    <subcellularLocation>
        <location evidence="1">Membrane</location>
        <topology evidence="1">Single-pass membrane protein</topology>
    </subcellularLocation>
</comment>
<keyword evidence="2" id="KW-0433">Leucine-rich repeat</keyword>
<dbReference type="InterPro" id="IPR001611">
    <property type="entry name" value="Leu-rich_rpt"/>
</dbReference>
<evidence type="ECO:0000256" key="9">
    <source>
        <dbReference type="ARBA" id="ARBA00023180"/>
    </source>
</evidence>
<proteinExistence type="predicted"/>
<dbReference type="GO" id="GO:0016020">
    <property type="term" value="C:membrane"/>
    <property type="evidence" value="ECO:0007669"/>
    <property type="project" value="UniProtKB-SubCell"/>
</dbReference>
<evidence type="ECO:0000256" key="10">
    <source>
        <dbReference type="SAM" id="Phobius"/>
    </source>
</evidence>
<reference evidence="13 14" key="1">
    <citation type="submission" date="2020-10" db="EMBL/GenBank/DDBJ databases">
        <title>The Coptis chinensis genome and diversification of protoberbering-type alkaloids.</title>
        <authorList>
            <person name="Wang B."/>
            <person name="Shu S."/>
            <person name="Song C."/>
            <person name="Liu Y."/>
        </authorList>
    </citation>
    <scope>NUCLEOTIDE SEQUENCE [LARGE SCALE GENOMIC DNA]</scope>
    <source>
        <strain evidence="13">HL-2020</strain>
        <tissue evidence="13">Leaf</tissue>
    </source>
</reference>
<dbReference type="PROSITE" id="PS50011">
    <property type="entry name" value="PROTEIN_KINASE_DOM"/>
    <property type="match status" value="1"/>
</dbReference>
<dbReference type="OrthoDB" id="4062651at2759"/>
<evidence type="ECO:0000313" key="13">
    <source>
        <dbReference type="EMBL" id="KAF9603029.1"/>
    </source>
</evidence>
<keyword evidence="3 10" id="KW-0812">Transmembrane</keyword>
<gene>
    <name evidence="13" type="ORF">IFM89_033754</name>
</gene>
<protein>
    <recommendedName>
        <fullName evidence="12">Protein kinase domain-containing protein</fullName>
    </recommendedName>
</protein>
<name>A0A835HP89_9MAGN</name>
<dbReference type="Proteomes" id="UP000631114">
    <property type="component" value="Unassembled WGS sequence"/>
</dbReference>
<evidence type="ECO:0000256" key="3">
    <source>
        <dbReference type="ARBA" id="ARBA00022692"/>
    </source>
</evidence>
<evidence type="ECO:0000313" key="14">
    <source>
        <dbReference type="Proteomes" id="UP000631114"/>
    </source>
</evidence>
<dbReference type="Gene3D" id="1.10.510.10">
    <property type="entry name" value="Transferase(Phosphotransferase) domain 1"/>
    <property type="match status" value="1"/>
</dbReference>
<feature type="transmembrane region" description="Helical" evidence="10">
    <location>
        <begin position="274"/>
        <end position="296"/>
    </location>
</feature>
<evidence type="ECO:0000256" key="6">
    <source>
        <dbReference type="ARBA" id="ARBA00022989"/>
    </source>
</evidence>
<organism evidence="13 14">
    <name type="scientific">Coptis chinensis</name>
    <dbReference type="NCBI Taxonomy" id="261450"/>
    <lineage>
        <taxon>Eukaryota</taxon>
        <taxon>Viridiplantae</taxon>
        <taxon>Streptophyta</taxon>
        <taxon>Embryophyta</taxon>
        <taxon>Tracheophyta</taxon>
        <taxon>Spermatophyta</taxon>
        <taxon>Magnoliopsida</taxon>
        <taxon>Ranunculales</taxon>
        <taxon>Ranunculaceae</taxon>
        <taxon>Coptidoideae</taxon>
        <taxon>Coptis</taxon>
    </lineage>
</organism>
<dbReference type="InterPro" id="IPR000719">
    <property type="entry name" value="Prot_kinase_dom"/>
</dbReference>
<dbReference type="InterPro" id="IPR020635">
    <property type="entry name" value="Tyr_kinase_cat_dom"/>
</dbReference>
<dbReference type="GO" id="GO:0005524">
    <property type="term" value="F:ATP binding"/>
    <property type="evidence" value="ECO:0007669"/>
    <property type="project" value="InterPro"/>
</dbReference>
<keyword evidence="5" id="KW-0677">Repeat</keyword>
<dbReference type="Gene3D" id="3.80.10.10">
    <property type="entry name" value="Ribonuclease Inhibitor"/>
    <property type="match status" value="1"/>
</dbReference>
<dbReference type="Pfam" id="PF13855">
    <property type="entry name" value="LRR_8"/>
    <property type="match status" value="1"/>
</dbReference>
<feature type="domain" description="Protein kinase" evidence="12">
    <location>
        <begin position="334"/>
        <end position="509"/>
    </location>
</feature>
<keyword evidence="6 10" id="KW-1133">Transmembrane helix</keyword>
<evidence type="ECO:0000256" key="11">
    <source>
        <dbReference type="SAM" id="SignalP"/>
    </source>
</evidence>
<feature type="chain" id="PRO_5032740133" description="Protein kinase domain-containing protein" evidence="11">
    <location>
        <begin position="27"/>
        <end position="509"/>
    </location>
</feature>
<dbReference type="SUPFAM" id="SSF56112">
    <property type="entry name" value="Protein kinase-like (PK-like)"/>
    <property type="match status" value="1"/>
</dbReference>
<evidence type="ECO:0000256" key="4">
    <source>
        <dbReference type="ARBA" id="ARBA00022729"/>
    </source>
</evidence>
<keyword evidence="4 11" id="KW-0732">Signal</keyword>
<dbReference type="Pfam" id="PF00560">
    <property type="entry name" value="LRR_1"/>
    <property type="match status" value="1"/>
</dbReference>
<feature type="signal peptide" evidence="11">
    <location>
        <begin position="1"/>
        <end position="26"/>
    </location>
</feature>
<dbReference type="InterPro" id="IPR032675">
    <property type="entry name" value="LRR_dom_sf"/>
</dbReference>
<sequence>MASFPAKLLLLSLLVYFISLSPLIQANLNLDQSDFNALLSVEKSLGIYGGERFDHPCDSFEIYCEARTAHDDITSLRVTRIVLDSKRLNGTLSLEVGKFSELKQLTLSNNQLVDSIPQQIVDLKKLQVLNLRNNRLSGQIPPGFSSLVSLKTLDLSSNRFSGNLNFLKHFPNLENLSLSDNLFSGKVPVSLRSFRNLRFFNLSGNIHLHQDSIPKTLTWVETDIDTYSMPKRYILAERNKSFGWQISPAPSPLPSPSHPLHRKPKKNGNSTRGWIVGFFVGLVTGMISAMIFSLLFKILLICIKGRVHDSGPVIFSKFIKKREDLAFLGKEDGLASLEIIGRGGCGEVYKAQLPASSDCKIIAIKKVVQPSMDIAELTQEDTKQLHKKMRQIRSEIQTVGQIRHRNLVPLLAHVSRPDCHYLVYEFMKNGKEPSDEFFEHTDELNPVKWLRNVMTSEDPSSAIDLNLIKDGPTDQMLLVLKISCFCTLEDPKERPNSKDIRSMLSQVKN</sequence>
<keyword evidence="8" id="KW-0675">Receptor</keyword>
<comment type="caution">
    <text evidence="13">The sequence shown here is derived from an EMBL/GenBank/DDBJ whole genome shotgun (WGS) entry which is preliminary data.</text>
</comment>
<dbReference type="Pfam" id="PF00069">
    <property type="entry name" value="Pkinase"/>
    <property type="match status" value="1"/>
</dbReference>
<dbReference type="Gene3D" id="3.30.200.20">
    <property type="entry name" value="Phosphorylase Kinase, domain 1"/>
    <property type="match status" value="1"/>
</dbReference>
<dbReference type="PANTHER" id="PTHR27000">
    <property type="entry name" value="LEUCINE-RICH REPEAT RECEPTOR-LIKE PROTEIN KINASE FAMILY PROTEIN-RELATED"/>
    <property type="match status" value="1"/>
</dbReference>
<dbReference type="InterPro" id="IPR011009">
    <property type="entry name" value="Kinase-like_dom_sf"/>
</dbReference>
<evidence type="ECO:0000256" key="2">
    <source>
        <dbReference type="ARBA" id="ARBA00022614"/>
    </source>
</evidence>
<dbReference type="EMBL" id="JADFTS010000006">
    <property type="protein sequence ID" value="KAF9603029.1"/>
    <property type="molecule type" value="Genomic_DNA"/>
</dbReference>
<evidence type="ECO:0000256" key="7">
    <source>
        <dbReference type="ARBA" id="ARBA00023136"/>
    </source>
</evidence>
<dbReference type="GO" id="GO:0004713">
    <property type="term" value="F:protein tyrosine kinase activity"/>
    <property type="evidence" value="ECO:0007669"/>
    <property type="project" value="InterPro"/>
</dbReference>
<dbReference type="PANTHER" id="PTHR27000:SF803">
    <property type="entry name" value="RECEPTOR-LIKE PROTEIN 45"/>
    <property type="match status" value="1"/>
</dbReference>
<dbReference type="SMART" id="SM00219">
    <property type="entry name" value="TyrKc"/>
    <property type="match status" value="1"/>
</dbReference>
<dbReference type="AlphaFoldDB" id="A0A835HP89"/>